<evidence type="ECO:0000256" key="15">
    <source>
        <dbReference type="ARBA" id="ARBA00023306"/>
    </source>
</evidence>
<keyword evidence="13 19" id="KW-0573">Peptidoglycan synthesis</keyword>
<sequence>MVLDFSKYSSVKIGGKVEVALLRTCGSYEVQMVGLGNNLLVSPHACNLAMLDRCFDYIDDRGSFIEVGAKTSAQKLFSYFKAHNLGGLEFLSALPGSVGGLLKMNAGMKAYQMSDVVLQANINGTWLDLEALGLAYRSSTFEGVVFGVRLQKILGFRESVLQECKHMRTHHPKKPSFGSCFKNPPGDFAGRLLEAVGLRGFNLGRVGFSEKHANFLINLGGAHFEEALDLIALAKEQVFDTFGIILQEEVCILN</sequence>
<organism evidence="21 22">
    <name type="scientific">Helicobacter bizzozeronii (strain CIII-1)</name>
    <dbReference type="NCBI Taxonomy" id="1002804"/>
    <lineage>
        <taxon>Bacteria</taxon>
        <taxon>Pseudomonadati</taxon>
        <taxon>Campylobacterota</taxon>
        <taxon>Epsilonproteobacteria</taxon>
        <taxon>Campylobacterales</taxon>
        <taxon>Helicobacteraceae</taxon>
        <taxon>Helicobacter</taxon>
    </lineage>
</organism>
<comment type="pathway">
    <text evidence="4 19">Cell wall biogenesis; peptidoglycan biosynthesis.</text>
</comment>
<evidence type="ECO:0000256" key="18">
    <source>
        <dbReference type="ARBA" id="ARBA00048914"/>
    </source>
</evidence>
<evidence type="ECO:0000256" key="1">
    <source>
        <dbReference type="ARBA" id="ARBA00001974"/>
    </source>
</evidence>
<keyword evidence="11 19" id="KW-0521">NADP</keyword>
<keyword evidence="14 19" id="KW-0560">Oxidoreductase</keyword>
<evidence type="ECO:0000256" key="2">
    <source>
        <dbReference type="ARBA" id="ARBA00003921"/>
    </source>
</evidence>
<dbReference type="UniPathway" id="UPA00219"/>
<dbReference type="NCBIfam" id="NF010479">
    <property type="entry name" value="PRK13904.1"/>
    <property type="match status" value="1"/>
</dbReference>
<evidence type="ECO:0000313" key="21">
    <source>
        <dbReference type="EMBL" id="CCB79258.1"/>
    </source>
</evidence>
<dbReference type="EMBL" id="FR871757">
    <property type="protein sequence ID" value="CCB79258.1"/>
    <property type="molecule type" value="Genomic_DNA"/>
</dbReference>
<keyword evidence="12 19" id="KW-0133">Cell shape</keyword>
<dbReference type="InterPro" id="IPR016169">
    <property type="entry name" value="FAD-bd_PCMH_sub2"/>
</dbReference>
<keyword evidence="7 19" id="KW-0963">Cytoplasm</keyword>
<dbReference type="KEGG" id="hbi:HBZC1_02720"/>
<evidence type="ECO:0000256" key="5">
    <source>
        <dbReference type="ARBA" id="ARBA00012518"/>
    </source>
</evidence>
<evidence type="ECO:0000259" key="20">
    <source>
        <dbReference type="Pfam" id="PF02873"/>
    </source>
</evidence>
<feature type="domain" description="UDP-N-acetylenolpyruvoylglucosamine reductase C-terminal" evidence="20">
    <location>
        <begin position="163"/>
        <end position="252"/>
    </location>
</feature>
<feature type="active site" evidence="19">
    <location>
        <position position="249"/>
    </location>
</feature>
<dbReference type="GO" id="GO:0051301">
    <property type="term" value="P:cell division"/>
    <property type="evidence" value="ECO:0007669"/>
    <property type="project" value="UniProtKB-KW"/>
</dbReference>
<dbReference type="GO" id="GO:0071555">
    <property type="term" value="P:cell wall organization"/>
    <property type="evidence" value="ECO:0007669"/>
    <property type="project" value="UniProtKB-KW"/>
</dbReference>
<dbReference type="HOGENOM" id="CLU_035304_1_2_7"/>
<comment type="catalytic activity">
    <reaction evidence="18 19">
        <text>UDP-N-acetyl-alpha-D-muramate + NADP(+) = UDP-N-acetyl-3-O-(1-carboxyvinyl)-alpha-D-glucosamine + NADPH + H(+)</text>
        <dbReference type="Rhea" id="RHEA:12248"/>
        <dbReference type="ChEBI" id="CHEBI:15378"/>
        <dbReference type="ChEBI" id="CHEBI:57783"/>
        <dbReference type="ChEBI" id="CHEBI:58349"/>
        <dbReference type="ChEBI" id="CHEBI:68483"/>
        <dbReference type="ChEBI" id="CHEBI:70757"/>
        <dbReference type="EC" id="1.3.1.98"/>
    </reaction>
</comment>
<accession>F8KR84</accession>
<comment type="function">
    <text evidence="2 19">Cell wall formation.</text>
</comment>
<dbReference type="Gene3D" id="3.30.465.10">
    <property type="match status" value="1"/>
</dbReference>
<evidence type="ECO:0000256" key="11">
    <source>
        <dbReference type="ARBA" id="ARBA00022857"/>
    </source>
</evidence>
<evidence type="ECO:0000256" key="3">
    <source>
        <dbReference type="ARBA" id="ARBA00004496"/>
    </source>
</evidence>
<dbReference type="HAMAP" id="MF_00037">
    <property type="entry name" value="MurB"/>
    <property type="match status" value="1"/>
</dbReference>
<name>F8KR84_HELBC</name>
<evidence type="ECO:0000256" key="4">
    <source>
        <dbReference type="ARBA" id="ARBA00004752"/>
    </source>
</evidence>
<proteinExistence type="inferred from homology"/>
<keyword evidence="22" id="KW-1185">Reference proteome</keyword>
<dbReference type="SUPFAM" id="SSF56194">
    <property type="entry name" value="Uridine diphospho-N-Acetylenolpyruvylglucosamine reductase, MurB, C-terminal domain"/>
    <property type="match status" value="1"/>
</dbReference>
<dbReference type="Gene3D" id="3.90.78.10">
    <property type="entry name" value="UDP-N-acetylenolpyruvoylglucosamine reductase, C-terminal domain"/>
    <property type="match status" value="1"/>
</dbReference>
<dbReference type="AlphaFoldDB" id="F8KR84"/>
<protein>
    <recommendedName>
        <fullName evidence="6 19">UDP-N-acetylenolpyruvoylglucosamine reductase</fullName>
        <ecNumber evidence="5 19">1.3.1.98</ecNumber>
    </recommendedName>
    <alternativeName>
        <fullName evidence="17 19">UDP-N-acetylmuramate dehydrogenase</fullName>
    </alternativeName>
</protein>
<dbReference type="eggNOG" id="COG0812">
    <property type="taxonomic scope" value="Bacteria"/>
</dbReference>
<dbReference type="STRING" id="1002804.HBZC1_02720"/>
<dbReference type="GO" id="GO:0050660">
    <property type="term" value="F:flavin adenine dinucleotide binding"/>
    <property type="evidence" value="ECO:0007669"/>
    <property type="project" value="InterPro"/>
</dbReference>
<evidence type="ECO:0000256" key="19">
    <source>
        <dbReference type="HAMAP-Rule" id="MF_00037"/>
    </source>
</evidence>
<keyword evidence="8 19" id="KW-0132">Cell division</keyword>
<evidence type="ECO:0000313" key="22">
    <source>
        <dbReference type="Proteomes" id="UP000008387"/>
    </source>
</evidence>
<dbReference type="GO" id="GO:0008762">
    <property type="term" value="F:UDP-N-acetylmuramate dehydrogenase activity"/>
    <property type="evidence" value="ECO:0007669"/>
    <property type="project" value="UniProtKB-UniRule"/>
</dbReference>
<dbReference type="GO" id="GO:0009252">
    <property type="term" value="P:peptidoglycan biosynthetic process"/>
    <property type="evidence" value="ECO:0007669"/>
    <property type="project" value="UniProtKB-UniRule"/>
</dbReference>
<evidence type="ECO:0000256" key="13">
    <source>
        <dbReference type="ARBA" id="ARBA00022984"/>
    </source>
</evidence>
<dbReference type="PANTHER" id="PTHR21071">
    <property type="entry name" value="UDP-N-ACETYLENOLPYRUVOYLGLUCOSAMINE REDUCTASE"/>
    <property type="match status" value="1"/>
</dbReference>
<dbReference type="Pfam" id="PF02873">
    <property type="entry name" value="MurB_C"/>
    <property type="match status" value="1"/>
</dbReference>
<dbReference type="InterPro" id="IPR036318">
    <property type="entry name" value="FAD-bd_PCMH-like_sf"/>
</dbReference>
<keyword evidence="9 19" id="KW-0285">Flavoprotein</keyword>
<dbReference type="InterPro" id="IPR011601">
    <property type="entry name" value="MurB_C"/>
</dbReference>
<keyword evidence="15 19" id="KW-0131">Cell cycle</keyword>
<dbReference type="Proteomes" id="UP000008387">
    <property type="component" value="Chromosome"/>
</dbReference>
<reference evidence="21 22" key="1">
    <citation type="journal article" date="2011" name="J. Bacteriol.">
        <title>Genome sequence of Helicobacter bizzozeronii strain CIII-1, an isolate from human gastric mucosa.</title>
        <authorList>
            <person name="Schott T."/>
            <person name="Rossi M."/>
            <person name="Hanninen M.L."/>
        </authorList>
    </citation>
    <scope>NUCLEOTIDE SEQUENCE [LARGE SCALE GENOMIC DNA]</scope>
    <source>
        <strain evidence="21 22">CIII-1</strain>
    </source>
</reference>
<dbReference type="GO" id="GO:0005829">
    <property type="term" value="C:cytosol"/>
    <property type="evidence" value="ECO:0007669"/>
    <property type="project" value="TreeGrafter"/>
</dbReference>
<comment type="similarity">
    <text evidence="19">Belongs to the MurB family.</text>
</comment>
<dbReference type="RefSeq" id="WP_013889754.1">
    <property type="nucleotide sequence ID" value="NC_015674.1"/>
</dbReference>
<evidence type="ECO:0000256" key="7">
    <source>
        <dbReference type="ARBA" id="ARBA00022490"/>
    </source>
</evidence>
<feature type="active site" evidence="19">
    <location>
        <position position="137"/>
    </location>
</feature>
<evidence type="ECO:0000256" key="6">
    <source>
        <dbReference type="ARBA" id="ARBA00015188"/>
    </source>
</evidence>
<evidence type="ECO:0000256" key="14">
    <source>
        <dbReference type="ARBA" id="ARBA00023002"/>
    </source>
</evidence>
<evidence type="ECO:0000256" key="9">
    <source>
        <dbReference type="ARBA" id="ARBA00022630"/>
    </source>
</evidence>
<dbReference type="InterPro" id="IPR036635">
    <property type="entry name" value="MurB_C_sf"/>
</dbReference>
<keyword evidence="16 19" id="KW-0961">Cell wall biogenesis/degradation</keyword>
<feature type="active site" description="Proton donor" evidence="19">
    <location>
        <position position="179"/>
    </location>
</feature>
<dbReference type="NCBIfam" id="TIGR00179">
    <property type="entry name" value="murB"/>
    <property type="match status" value="1"/>
</dbReference>
<evidence type="ECO:0000256" key="12">
    <source>
        <dbReference type="ARBA" id="ARBA00022960"/>
    </source>
</evidence>
<keyword evidence="10 19" id="KW-0274">FAD</keyword>
<dbReference type="PANTHER" id="PTHR21071:SF4">
    <property type="entry name" value="UDP-N-ACETYLENOLPYRUVOYLGLUCOSAMINE REDUCTASE"/>
    <property type="match status" value="1"/>
</dbReference>
<dbReference type="EC" id="1.3.1.98" evidence="5 19"/>
<gene>
    <name evidence="19" type="primary">murB</name>
    <name evidence="21" type="ordered locus">HBZC1_02720</name>
</gene>
<dbReference type="SUPFAM" id="SSF56176">
    <property type="entry name" value="FAD-binding/transporter-associated domain-like"/>
    <property type="match status" value="1"/>
</dbReference>
<comment type="subcellular location">
    <subcellularLocation>
        <location evidence="3 19">Cytoplasm</location>
    </subcellularLocation>
</comment>
<comment type="cofactor">
    <cofactor evidence="1 19">
        <name>FAD</name>
        <dbReference type="ChEBI" id="CHEBI:57692"/>
    </cofactor>
</comment>
<evidence type="ECO:0000256" key="8">
    <source>
        <dbReference type="ARBA" id="ARBA00022618"/>
    </source>
</evidence>
<dbReference type="GO" id="GO:0008360">
    <property type="term" value="P:regulation of cell shape"/>
    <property type="evidence" value="ECO:0007669"/>
    <property type="project" value="UniProtKB-KW"/>
</dbReference>
<dbReference type="InterPro" id="IPR003170">
    <property type="entry name" value="MurB"/>
</dbReference>
<evidence type="ECO:0000256" key="10">
    <source>
        <dbReference type="ARBA" id="ARBA00022827"/>
    </source>
</evidence>
<evidence type="ECO:0000256" key="16">
    <source>
        <dbReference type="ARBA" id="ARBA00023316"/>
    </source>
</evidence>
<evidence type="ECO:0000256" key="17">
    <source>
        <dbReference type="ARBA" id="ARBA00031026"/>
    </source>
</evidence>